<dbReference type="PROSITE" id="PS50994">
    <property type="entry name" value="INTEGRASE"/>
    <property type="match status" value="1"/>
</dbReference>
<accession>A0A6L2KEM7</accession>
<dbReference type="GO" id="GO:0046872">
    <property type="term" value="F:metal ion binding"/>
    <property type="evidence" value="ECO:0007669"/>
    <property type="project" value="UniProtKB-KW"/>
</dbReference>
<dbReference type="InterPro" id="IPR039537">
    <property type="entry name" value="Retrotran_Ty1/copia-like"/>
</dbReference>
<keyword evidence="4" id="KW-0732">Signal</keyword>
<evidence type="ECO:0000256" key="3">
    <source>
        <dbReference type="SAM" id="MobiDB-lite"/>
    </source>
</evidence>
<keyword evidence="1" id="KW-0479">Metal-binding</keyword>
<feature type="region of interest" description="Disordered" evidence="3">
    <location>
        <begin position="274"/>
        <end position="297"/>
    </location>
</feature>
<dbReference type="InterPro" id="IPR036397">
    <property type="entry name" value="RNaseH_sf"/>
</dbReference>
<dbReference type="Gene3D" id="3.30.420.10">
    <property type="entry name" value="Ribonuclease H-like superfamily/Ribonuclease H"/>
    <property type="match status" value="1"/>
</dbReference>
<dbReference type="Pfam" id="PF25597">
    <property type="entry name" value="SH3_retrovirus"/>
    <property type="match status" value="1"/>
</dbReference>
<gene>
    <name evidence="6" type="ORF">Tci_019941</name>
</gene>
<dbReference type="GO" id="GO:0015074">
    <property type="term" value="P:DNA integration"/>
    <property type="evidence" value="ECO:0007669"/>
    <property type="project" value="InterPro"/>
</dbReference>
<dbReference type="InterPro" id="IPR012337">
    <property type="entry name" value="RNaseH-like_sf"/>
</dbReference>
<dbReference type="InterPro" id="IPR057670">
    <property type="entry name" value="SH3_retrovirus"/>
</dbReference>
<dbReference type="Pfam" id="PF07727">
    <property type="entry name" value="RVT_2"/>
    <property type="match status" value="1"/>
</dbReference>
<organism evidence="6">
    <name type="scientific">Tanacetum cinerariifolium</name>
    <name type="common">Dalmatian daisy</name>
    <name type="synonym">Chrysanthemum cinerariifolium</name>
    <dbReference type="NCBI Taxonomy" id="118510"/>
    <lineage>
        <taxon>Eukaryota</taxon>
        <taxon>Viridiplantae</taxon>
        <taxon>Streptophyta</taxon>
        <taxon>Embryophyta</taxon>
        <taxon>Tracheophyta</taxon>
        <taxon>Spermatophyta</taxon>
        <taxon>Magnoliopsida</taxon>
        <taxon>eudicotyledons</taxon>
        <taxon>Gunneridae</taxon>
        <taxon>Pentapetalae</taxon>
        <taxon>asterids</taxon>
        <taxon>campanulids</taxon>
        <taxon>Asterales</taxon>
        <taxon>Asteraceae</taxon>
        <taxon>Asteroideae</taxon>
        <taxon>Anthemideae</taxon>
        <taxon>Anthemidinae</taxon>
        <taxon>Tanacetum</taxon>
    </lineage>
</organism>
<feature type="chain" id="PRO_5026672250" evidence="4">
    <location>
        <begin position="20"/>
        <end position="1175"/>
    </location>
</feature>
<evidence type="ECO:0000259" key="5">
    <source>
        <dbReference type="PROSITE" id="PS50994"/>
    </source>
</evidence>
<dbReference type="AlphaFoldDB" id="A0A6L2KEM7"/>
<dbReference type="PANTHER" id="PTHR42648:SF32">
    <property type="entry name" value="RIBONUCLEASE H-LIKE DOMAIN, GAG-PRE-INTEGRASE DOMAIN PROTEIN-RELATED"/>
    <property type="match status" value="1"/>
</dbReference>
<dbReference type="SUPFAM" id="SSF53098">
    <property type="entry name" value="Ribonuclease H-like"/>
    <property type="match status" value="1"/>
</dbReference>
<dbReference type="InterPro" id="IPR013103">
    <property type="entry name" value="RVT_2"/>
</dbReference>
<evidence type="ECO:0000313" key="6">
    <source>
        <dbReference type="EMBL" id="GEU47963.1"/>
    </source>
</evidence>
<evidence type="ECO:0000256" key="1">
    <source>
        <dbReference type="ARBA" id="ARBA00022723"/>
    </source>
</evidence>
<proteinExistence type="predicted"/>
<feature type="signal peptide" evidence="4">
    <location>
        <begin position="1"/>
        <end position="19"/>
    </location>
</feature>
<dbReference type="InterPro" id="IPR043502">
    <property type="entry name" value="DNA/RNA_pol_sf"/>
</dbReference>
<dbReference type="GO" id="GO:0016787">
    <property type="term" value="F:hydrolase activity"/>
    <property type="evidence" value="ECO:0007669"/>
    <property type="project" value="UniProtKB-KW"/>
</dbReference>
<protein>
    <submittedName>
        <fullName evidence="6">Retrovirus-related Pol polyprotein from transposon TNT 1-94</fullName>
    </submittedName>
</protein>
<dbReference type="PANTHER" id="PTHR42648">
    <property type="entry name" value="TRANSPOSASE, PUTATIVE-RELATED"/>
    <property type="match status" value="1"/>
</dbReference>
<dbReference type="GO" id="GO:0003676">
    <property type="term" value="F:nucleic acid binding"/>
    <property type="evidence" value="ECO:0007669"/>
    <property type="project" value="InterPro"/>
</dbReference>
<reference evidence="6" key="1">
    <citation type="journal article" date="2019" name="Sci. Rep.">
        <title>Draft genome of Tanacetum cinerariifolium, the natural source of mosquito coil.</title>
        <authorList>
            <person name="Yamashiro T."/>
            <person name="Shiraishi A."/>
            <person name="Satake H."/>
            <person name="Nakayama K."/>
        </authorList>
    </citation>
    <scope>NUCLEOTIDE SEQUENCE</scope>
</reference>
<comment type="caution">
    <text evidence="6">The sequence shown here is derived from an EMBL/GenBank/DDBJ whole genome shotgun (WGS) entry which is preliminary data.</text>
</comment>
<dbReference type="EMBL" id="BKCJ010002351">
    <property type="protein sequence ID" value="GEU47963.1"/>
    <property type="molecule type" value="Genomic_DNA"/>
</dbReference>
<evidence type="ECO:0000256" key="4">
    <source>
        <dbReference type="SAM" id="SignalP"/>
    </source>
</evidence>
<dbReference type="InterPro" id="IPR001584">
    <property type="entry name" value="Integrase_cat-core"/>
</dbReference>
<feature type="domain" description="Integrase catalytic" evidence="5">
    <location>
        <begin position="360"/>
        <end position="440"/>
    </location>
</feature>
<keyword evidence="2" id="KW-0378">Hydrolase</keyword>
<dbReference type="SUPFAM" id="SSF56672">
    <property type="entry name" value="DNA/RNA polymerases"/>
    <property type="match status" value="1"/>
</dbReference>
<evidence type="ECO:0000256" key="2">
    <source>
        <dbReference type="ARBA" id="ARBA00022801"/>
    </source>
</evidence>
<sequence length="1175" mass="134094">MSLRLRFHLLLATIHKTLLLCLPKNTDNTNESVSVVPSVFAASTKVPVSALPNVDNLSDAIIYSFFASQSNSPQVDNDDLKQIDADDLEEMDLKWKMAMLTMRARRGHFARKCRSPRDTRNKDTQRRNIPVDEEPINYALMAFISVNSSGFSGSDSEVAPCTKACSKAYSTLQSHYDKLIVDSRKSKFDVLLYKLGLESVEARLVVYQQNENMFKEDIKLLKLDVMLRDNALVELRKKFKTAEKERDELKHTFEKFQTSSKNLMFDCDELNSSKTDESVPISPMHDRYNSGEGETVPKVFNVEPSTTKPSKELSHLNMPSALIIEDWVSDSENESEGHLLSQLSILQQLKTLGKTFQSLEFCRMKGIKREFSVARTPQQNGVAKRKNGTLIKAARTMLGDLLLPIPFWAEAVNTACYVQNRVLVTKPHNKTPYTLLLSRTPSIGFMRPFGCPVTILNTLDPIRKFDGKADEGFLVGYSVNSKAFRVFNNRTRIVQETLHINFLETQPNVSKKILMQNIDVDAAFDVKENESEVHVSTSSSDKTKNMMKRLKDKLKEIVIPTFKIGGKSSFVDPSQYPDDPYMPALEEIIYSDDEEDVGAEADFSNLEISRTVSPIPTTRVHKDHPVTQIISDLSLTPQTRSMTRVVKEQGGEEGIDYEEVFTPVTRIEAIRTIEEEVYVCQPLGFKEPDYPDKFYKVDKALYGLHQAPRAWYETLANYLLENGFQRGNIDQTLFIKKQKGDILLVQVYVDDIIFGFTNKELCKAFEKLMKDKFQTNGKSASTPIDTKKPLLKDPDSEDIVYLMNAELAWMGYEKPSTKLTFYKAFFSAQWKFLNHIIVQCMSAKRTVWNKFSSFMASDVICLATDDVSSHNTKYTSPALTQKVFANIRRIGKGFSRVKTPLLDAMLVQQDTDEAEPAEVEEVLEVVTATKLMTEVVTTTAPITTVAQVPKASAPRRRRGVIIQYPEETAAASVIVHSKRKPLTEAQAKKSMMIYLKNMAGFKMDFFKEKGEEEVTVQEEEGSKRKATPLALKIPVVDYQIHHENNKTYYKIIRADGTHKLFLSFITLLKNFDREDLETLWKLVIERFESTEPKNFSDDLLLNIFKIMFKKPNVEANVWRDQKVRYGLAKKKYPLTHFTLEQLINNVRLEVEEESEMSLELLRLVRRQLNEGYVPE</sequence>
<name>A0A6L2KEM7_TANCI</name>